<protein>
    <submittedName>
        <fullName evidence="7">ABC transporter permease</fullName>
    </submittedName>
</protein>
<feature type="transmembrane region" description="Helical" evidence="5">
    <location>
        <begin position="301"/>
        <end position="325"/>
    </location>
</feature>
<feature type="transmembrane region" description="Helical" evidence="5">
    <location>
        <begin position="20"/>
        <end position="42"/>
    </location>
</feature>
<dbReference type="PANTHER" id="PTHR43027:SF1">
    <property type="entry name" value="DOXORUBICIN RESISTANCE ABC TRANSPORTER PERMEASE PROTEIN DRRC-RELATED"/>
    <property type="match status" value="1"/>
</dbReference>
<evidence type="ECO:0000313" key="7">
    <source>
        <dbReference type="EMBL" id="MFC5465435.1"/>
    </source>
</evidence>
<evidence type="ECO:0000256" key="4">
    <source>
        <dbReference type="ARBA" id="ARBA00023136"/>
    </source>
</evidence>
<keyword evidence="2 5" id="KW-0812">Transmembrane</keyword>
<feature type="transmembrane region" description="Helical" evidence="5">
    <location>
        <begin position="391"/>
        <end position="413"/>
    </location>
</feature>
<evidence type="ECO:0000259" key="6">
    <source>
        <dbReference type="Pfam" id="PF12698"/>
    </source>
</evidence>
<accession>A0ABW0LI33</accession>
<feature type="transmembrane region" description="Helical" evidence="5">
    <location>
        <begin position="219"/>
        <end position="238"/>
    </location>
</feature>
<evidence type="ECO:0000313" key="8">
    <source>
        <dbReference type="Proteomes" id="UP001596147"/>
    </source>
</evidence>
<evidence type="ECO:0000256" key="1">
    <source>
        <dbReference type="ARBA" id="ARBA00004141"/>
    </source>
</evidence>
<reference evidence="8" key="1">
    <citation type="journal article" date="2019" name="Int. J. Syst. Evol. Microbiol.">
        <title>The Global Catalogue of Microorganisms (GCM) 10K type strain sequencing project: providing services to taxonomists for standard genome sequencing and annotation.</title>
        <authorList>
            <consortium name="The Broad Institute Genomics Platform"/>
            <consortium name="The Broad Institute Genome Sequencing Center for Infectious Disease"/>
            <person name="Wu L."/>
            <person name="Ma J."/>
        </authorList>
    </citation>
    <scope>NUCLEOTIDE SEQUENCE [LARGE SCALE GENOMIC DNA]</scope>
    <source>
        <strain evidence="8">CGMCC 1.12237</strain>
    </source>
</reference>
<organism evidence="7 8">
    <name type="scientific">Lederbergia graminis</name>
    <dbReference type="NCBI Taxonomy" id="735518"/>
    <lineage>
        <taxon>Bacteria</taxon>
        <taxon>Bacillati</taxon>
        <taxon>Bacillota</taxon>
        <taxon>Bacilli</taxon>
        <taxon>Bacillales</taxon>
        <taxon>Bacillaceae</taxon>
        <taxon>Lederbergia</taxon>
    </lineage>
</organism>
<comment type="subcellular location">
    <subcellularLocation>
        <location evidence="1">Membrane</location>
        <topology evidence="1">Multi-pass membrane protein</topology>
    </subcellularLocation>
</comment>
<dbReference type="Pfam" id="PF12698">
    <property type="entry name" value="ABC2_membrane_3"/>
    <property type="match status" value="1"/>
</dbReference>
<evidence type="ECO:0000256" key="5">
    <source>
        <dbReference type="SAM" id="Phobius"/>
    </source>
</evidence>
<keyword evidence="3 5" id="KW-1133">Transmembrane helix</keyword>
<feature type="transmembrane region" description="Helical" evidence="5">
    <location>
        <begin position="337"/>
        <end position="356"/>
    </location>
</feature>
<proteinExistence type="predicted"/>
<keyword evidence="8" id="KW-1185">Reference proteome</keyword>
<feature type="transmembrane region" description="Helical" evidence="5">
    <location>
        <begin position="258"/>
        <end position="281"/>
    </location>
</feature>
<comment type="caution">
    <text evidence="7">The sequence shown here is derived from an EMBL/GenBank/DDBJ whole genome shotgun (WGS) entry which is preliminary data.</text>
</comment>
<dbReference type="EMBL" id="JBHSMC010000014">
    <property type="protein sequence ID" value="MFC5465435.1"/>
    <property type="molecule type" value="Genomic_DNA"/>
</dbReference>
<name>A0ABW0LI33_9BACI</name>
<keyword evidence="4 5" id="KW-0472">Membrane</keyword>
<dbReference type="RefSeq" id="WP_382351784.1">
    <property type="nucleotide sequence ID" value="NZ_JBHSMC010000014.1"/>
</dbReference>
<feature type="domain" description="ABC-2 type transporter transmembrane" evidence="6">
    <location>
        <begin position="20"/>
        <end position="411"/>
    </location>
</feature>
<sequence>MLRSFLKKEILLFLRNRQELIILIGMPFLLITILGFALGAVLDGDVQPINAKVALVVHSNEQEELQEFKKKLDASPMPDEIKSMLYTQSQQLLPVSMLKNNIFLDERMSQILTLDEISFSQMEKVKKEGEYAAIIEVPEGFTSSILQTLFIQKQSVPELKVYVNEGKELSANIVEDIMKIFRDQYSVMSAVGMEMQGEVQVPDITVEPKVETVNKAEPIGAFSYYSVGMSVMFVLYIASTMSSHSFMENKNHVFNRIILANVPSLMYIVSVFCTTVMLAFIQVGILYSGAAIFYQVHWPDFIAFVSVTLALSMAVGGIAVFLSALNHRYRTNAASKIFMNVFVTILSFVGGSFIPVGNMSEVMERIGQLTPNGAAMAAYLDVLQGEGLLGVINHIGALSILAIIFFVIAWLIFPRRVGTV</sequence>
<dbReference type="InterPro" id="IPR052902">
    <property type="entry name" value="ABC-2_transporter"/>
</dbReference>
<evidence type="ECO:0000256" key="2">
    <source>
        <dbReference type="ARBA" id="ARBA00022692"/>
    </source>
</evidence>
<evidence type="ECO:0000256" key="3">
    <source>
        <dbReference type="ARBA" id="ARBA00022989"/>
    </source>
</evidence>
<dbReference type="Proteomes" id="UP001596147">
    <property type="component" value="Unassembled WGS sequence"/>
</dbReference>
<dbReference type="InterPro" id="IPR013525">
    <property type="entry name" value="ABC2_TM"/>
</dbReference>
<dbReference type="PANTHER" id="PTHR43027">
    <property type="entry name" value="DOXORUBICIN RESISTANCE ABC TRANSPORTER PERMEASE PROTEIN DRRC-RELATED"/>
    <property type="match status" value="1"/>
</dbReference>
<gene>
    <name evidence="7" type="ORF">ACFPM4_11805</name>
</gene>